<dbReference type="Proteomes" id="UP000250275">
    <property type="component" value="Unassembled WGS sequence"/>
</dbReference>
<feature type="region of interest" description="Disordered" evidence="2">
    <location>
        <begin position="550"/>
        <end position="575"/>
    </location>
</feature>
<feature type="compositionally biased region" description="Basic and acidic residues" evidence="2">
    <location>
        <begin position="656"/>
        <end position="709"/>
    </location>
</feature>
<reference evidence="4 5" key="1">
    <citation type="submission" date="2015-07" db="EMBL/GenBank/DDBJ databases">
        <title>The genome of Eufriesea mexicana.</title>
        <authorList>
            <person name="Pan H."/>
            <person name="Kapheim K."/>
        </authorList>
    </citation>
    <scope>NUCLEOTIDE SEQUENCE [LARGE SCALE GENOMIC DNA]</scope>
    <source>
        <strain evidence="4">0111107269</strain>
        <tissue evidence="4">Whole body</tissue>
    </source>
</reference>
<feature type="region of interest" description="Disordered" evidence="2">
    <location>
        <begin position="724"/>
        <end position="807"/>
    </location>
</feature>
<evidence type="ECO:0000313" key="5">
    <source>
        <dbReference type="Proteomes" id="UP000250275"/>
    </source>
</evidence>
<feature type="region of interest" description="Disordered" evidence="2">
    <location>
        <begin position="870"/>
        <end position="898"/>
    </location>
</feature>
<evidence type="ECO:0000313" key="4">
    <source>
        <dbReference type="EMBL" id="OAD58678.1"/>
    </source>
</evidence>
<name>A0A310SRJ3_9HYME</name>
<dbReference type="OrthoDB" id="6350087at2759"/>
<organism evidence="4 5">
    <name type="scientific">Eufriesea mexicana</name>
    <dbReference type="NCBI Taxonomy" id="516756"/>
    <lineage>
        <taxon>Eukaryota</taxon>
        <taxon>Metazoa</taxon>
        <taxon>Ecdysozoa</taxon>
        <taxon>Arthropoda</taxon>
        <taxon>Hexapoda</taxon>
        <taxon>Insecta</taxon>
        <taxon>Pterygota</taxon>
        <taxon>Neoptera</taxon>
        <taxon>Endopterygota</taxon>
        <taxon>Hymenoptera</taxon>
        <taxon>Apocrita</taxon>
        <taxon>Aculeata</taxon>
        <taxon>Apoidea</taxon>
        <taxon>Anthophila</taxon>
        <taxon>Apidae</taxon>
        <taxon>Eufriesea</taxon>
    </lineage>
</organism>
<gene>
    <name evidence="4" type="ORF">WN48_10713</name>
</gene>
<proteinExistence type="predicted"/>
<feature type="signal peptide" evidence="3">
    <location>
        <begin position="1"/>
        <end position="23"/>
    </location>
</feature>
<feature type="compositionally biased region" description="Basic and acidic residues" evidence="2">
    <location>
        <begin position="207"/>
        <end position="220"/>
    </location>
</feature>
<dbReference type="AlphaFoldDB" id="A0A310SRJ3"/>
<keyword evidence="1" id="KW-0175">Coiled coil</keyword>
<feature type="region of interest" description="Disordered" evidence="2">
    <location>
        <begin position="175"/>
        <end position="245"/>
    </location>
</feature>
<protein>
    <recommendedName>
        <fullName evidence="6">Reticulocyte-binding protein 2 like protein a</fullName>
    </recommendedName>
</protein>
<evidence type="ECO:0000256" key="1">
    <source>
        <dbReference type="SAM" id="Coils"/>
    </source>
</evidence>
<feature type="region of interest" description="Disordered" evidence="2">
    <location>
        <begin position="1018"/>
        <end position="1041"/>
    </location>
</feature>
<feature type="compositionally biased region" description="Basic and acidic residues" evidence="2">
    <location>
        <begin position="342"/>
        <end position="361"/>
    </location>
</feature>
<feature type="region of interest" description="Disordered" evidence="2">
    <location>
        <begin position="307"/>
        <end position="363"/>
    </location>
</feature>
<feature type="compositionally biased region" description="Basic and acidic residues" evidence="2">
    <location>
        <begin position="790"/>
        <end position="807"/>
    </location>
</feature>
<feature type="chain" id="PRO_5016406484" description="Reticulocyte-binding protein 2 like protein a" evidence="3">
    <location>
        <begin position="24"/>
        <end position="1205"/>
    </location>
</feature>
<keyword evidence="3" id="KW-0732">Signal</keyword>
<feature type="compositionally biased region" description="Basic and acidic residues" evidence="2">
    <location>
        <begin position="963"/>
        <end position="998"/>
    </location>
</feature>
<feature type="compositionally biased region" description="Basic and acidic residues" evidence="2">
    <location>
        <begin position="123"/>
        <end position="136"/>
    </location>
</feature>
<feature type="region of interest" description="Disordered" evidence="2">
    <location>
        <begin position="600"/>
        <end position="709"/>
    </location>
</feature>
<feature type="compositionally biased region" description="Polar residues" evidence="2">
    <location>
        <begin position="76"/>
        <end position="92"/>
    </location>
</feature>
<feature type="region of interest" description="Disordered" evidence="2">
    <location>
        <begin position="963"/>
        <end position="1005"/>
    </location>
</feature>
<feature type="compositionally biased region" description="Basic and acidic residues" evidence="2">
    <location>
        <begin position="727"/>
        <end position="768"/>
    </location>
</feature>
<sequence length="1205" mass="143335">MQPGVTVVLATVWLAACVVGTVSYHPSRLTLDQYSPLAPQPRQHEVYRRVEGQLDWKDQNPGENQPFDLSIGPRRSISTSATAGRNRPTTSTPGEYIVLVNMLVSDVTAPENQTPGSGNEVLLRNDSDKHGVSYPRSRDQLGTRFAARPRCLLMTNELCAAFGLQGQSRGSKYEESDSLLRRSRNSVDDNFSPLVEDKQPRNFVGREFTDEKADSEDTKGLESASRELSPPSELEDPFVADDTFQDQGPGSVEIYKLDLLREKSLLSPTPVTRFPSKSKAPKKTNHVSWKFKPSDYKATSLKMLHKQSNSFDDSSTEVPPNTDPFSIGGVPELQVGCEGLEASDHGKERRSIDPPARDKNPKKVIPWADVTPVSLNLDYDLSGEEGFEEMDELLKLKKSQTTTERIKQNRGDMDATLYSNFHDDKRHEEKLPVRGDLGKSSARNRTTVLLAVHDNRKAGEDQPLHFYKRKPEDYDETRLDDDDVASRANQRRRILWLDDSNGIEQQGDEGRAKRDAWGFGEDEGAVNSGELQTRNQRRRLDYERWRQEQEQKRQQVDEQRRREDAQRRSLVENRTSSDIEKIRQEYEKSLELRQRQEEERLRRLQSSNRQQLDEYRRRSQGNESRMNRWQEEQRRRQELETSRKRYWTTLPTPTYETERERLRQQEEEARRREESRLREEENRRRLQEEEEERRRQQSRWVEETRRRQELDRRNLEERRRQWMLKQRQQEEEERRRQQQQAEEERRRQEQQAEEERRRQEHREEERRRQQQNRNAPSNLSYPPRTSPNESRSHEAEIERERQRKLNEYMQRHVPINLNDSMTRRREEEAHRRKLEEERKLQEYLRRMQKPTESYDRNWLGYRGLDEARQYNRSRYPGPGNGRRNHGPSASTNIDPRSYVDEARRSIEQERMLERQRQQQEELRREALRREEEARRLQSRRYEEERRRQEAARLEAERLAKLHREEARRRSQDRRVRPLENTRPSYEDRSRFDEHRRPDTGLIPANLFLNESRRAKELERQRQEYDRQRQEHDRKIQEYERQRQEQQRRRIEAERRQQAYTRTQEAWKQGQRTRVMTEEERRREEARLNALSVKARIIVQPAVPNVISRMGFDSDIDFPGANMHRPGPIAANFPAPSTQKPKKSLPPCIWAVVHCCPSNINRLVNCFEAMGCPGVNWDPAPCRSSIVEAARKQVNKFYEEDEDEDY</sequence>
<keyword evidence="5" id="KW-1185">Reference proteome</keyword>
<evidence type="ECO:0000256" key="3">
    <source>
        <dbReference type="SAM" id="SignalP"/>
    </source>
</evidence>
<feature type="coiled-coil region" evidence="1">
    <location>
        <begin position="817"/>
        <end position="846"/>
    </location>
</feature>
<feature type="region of interest" description="Disordered" evidence="2">
    <location>
        <begin position="53"/>
        <end position="92"/>
    </location>
</feature>
<feature type="region of interest" description="Disordered" evidence="2">
    <location>
        <begin position="503"/>
        <end position="534"/>
    </location>
</feature>
<feature type="compositionally biased region" description="Basic and acidic residues" evidence="2">
    <location>
        <begin position="625"/>
        <end position="643"/>
    </location>
</feature>
<dbReference type="EMBL" id="KQ760913">
    <property type="protein sequence ID" value="OAD58678.1"/>
    <property type="molecule type" value="Genomic_DNA"/>
</dbReference>
<evidence type="ECO:0000256" key="2">
    <source>
        <dbReference type="SAM" id="MobiDB-lite"/>
    </source>
</evidence>
<accession>A0A310SRJ3</accession>
<feature type="coiled-coil region" evidence="1">
    <location>
        <begin position="905"/>
        <end position="961"/>
    </location>
</feature>
<feature type="compositionally biased region" description="Polar residues" evidence="2">
    <location>
        <begin position="307"/>
        <end position="319"/>
    </location>
</feature>
<evidence type="ECO:0008006" key="6">
    <source>
        <dbReference type="Google" id="ProtNLM"/>
    </source>
</evidence>
<feature type="region of interest" description="Disordered" evidence="2">
    <location>
        <begin position="108"/>
        <end position="136"/>
    </location>
</feature>